<dbReference type="PANTHER" id="PTHR38731">
    <property type="entry name" value="LIPL45-RELATED LIPOPROTEIN-RELATED"/>
    <property type="match status" value="1"/>
</dbReference>
<dbReference type="Proteomes" id="UP001497045">
    <property type="component" value="Unassembled WGS sequence"/>
</dbReference>
<keyword evidence="5" id="KW-1185">Reference proteome</keyword>
<dbReference type="RefSeq" id="WP_341672216.1">
    <property type="nucleotide sequence ID" value="NZ_JBBYHV010000001.1"/>
</dbReference>
<dbReference type="PANTHER" id="PTHR38731:SF3">
    <property type="entry name" value="BLL6125 PROTEIN"/>
    <property type="match status" value="1"/>
</dbReference>
<feature type="region of interest" description="Disordered" evidence="1">
    <location>
        <begin position="280"/>
        <end position="314"/>
    </location>
</feature>
<reference evidence="4 5" key="1">
    <citation type="submission" date="2024-04" db="EMBL/GenBank/DDBJ databases">
        <title>Aurantiacibacter sp. DGU6 16S ribosomal RNA gene Genome sequencing and assembly.</title>
        <authorList>
            <person name="Park S."/>
        </authorList>
    </citation>
    <scope>NUCLEOTIDE SEQUENCE [LARGE SCALE GENOMIC DNA]</scope>
    <source>
        <strain evidence="4 5">DGU6</strain>
    </source>
</reference>
<evidence type="ECO:0000256" key="1">
    <source>
        <dbReference type="SAM" id="MobiDB-lite"/>
    </source>
</evidence>
<keyword evidence="2" id="KW-0732">Signal</keyword>
<accession>A0ABU9IBS6</accession>
<protein>
    <submittedName>
        <fullName evidence="4">FecR domain-containing protein</fullName>
    </submittedName>
</protein>
<gene>
    <name evidence="4" type="ORF">AAEO60_03275</name>
</gene>
<feature type="chain" id="PRO_5045531198" evidence="2">
    <location>
        <begin position="29"/>
        <end position="314"/>
    </location>
</feature>
<feature type="domain" description="FecR protein" evidence="3">
    <location>
        <begin position="69"/>
        <end position="150"/>
    </location>
</feature>
<dbReference type="EMBL" id="JBBYHV010000001">
    <property type="protein sequence ID" value="MEL1249685.1"/>
    <property type="molecule type" value="Genomic_DNA"/>
</dbReference>
<dbReference type="Pfam" id="PF04773">
    <property type="entry name" value="FecR"/>
    <property type="match status" value="1"/>
</dbReference>
<evidence type="ECO:0000313" key="4">
    <source>
        <dbReference type="EMBL" id="MEL1249685.1"/>
    </source>
</evidence>
<sequence length="314" mass="32789">MRTPNRLVAALTAATMLASNLAAVPALAQQRTEVGAASVVIGDVEFREQQEARARQLERRDRIAWGNYIASASNSQAQILLLDRSTFSIGERTRLRIDEVVYDPAEGRSAVVSVLRGALRFFSGSNEGNNTADVNAPAARIGIRGTAIDILAGEVAQQVGEDEPFIENMRNVDSDEDEATLVVLRGPGAQTAGGLTVGLAEVTSAGVTVVLDEPGLAAYVPRAGVPPIGPFRISDPGLVQIQNEIQPRVARAGGGGGGGILGALIPIAVGAVALGVLLSDDDDDNDNSTATTDDGNDNCYYEEGQRVCPGSDIR</sequence>
<dbReference type="InterPro" id="IPR006860">
    <property type="entry name" value="FecR"/>
</dbReference>
<organism evidence="4 5">
    <name type="scientific">Aurantiacibacter gilvus</name>
    <dbReference type="NCBI Taxonomy" id="3139141"/>
    <lineage>
        <taxon>Bacteria</taxon>
        <taxon>Pseudomonadati</taxon>
        <taxon>Pseudomonadota</taxon>
        <taxon>Alphaproteobacteria</taxon>
        <taxon>Sphingomonadales</taxon>
        <taxon>Erythrobacteraceae</taxon>
        <taxon>Aurantiacibacter</taxon>
    </lineage>
</organism>
<proteinExistence type="predicted"/>
<evidence type="ECO:0000256" key="2">
    <source>
        <dbReference type="SAM" id="SignalP"/>
    </source>
</evidence>
<evidence type="ECO:0000259" key="3">
    <source>
        <dbReference type="Pfam" id="PF04773"/>
    </source>
</evidence>
<comment type="caution">
    <text evidence="4">The sequence shown here is derived from an EMBL/GenBank/DDBJ whole genome shotgun (WGS) entry which is preliminary data.</text>
</comment>
<name>A0ABU9IBS6_9SPHN</name>
<feature type="signal peptide" evidence="2">
    <location>
        <begin position="1"/>
        <end position="28"/>
    </location>
</feature>
<evidence type="ECO:0000313" key="5">
    <source>
        <dbReference type="Proteomes" id="UP001497045"/>
    </source>
</evidence>